<dbReference type="Pfam" id="PF08240">
    <property type="entry name" value="ADH_N"/>
    <property type="match status" value="1"/>
</dbReference>
<dbReference type="SUPFAM" id="SSF50129">
    <property type="entry name" value="GroES-like"/>
    <property type="match status" value="1"/>
</dbReference>
<dbReference type="EMBL" id="CAADJA010000002">
    <property type="protein sequence ID" value="VFS47290.1"/>
    <property type="molecule type" value="Genomic_DNA"/>
</dbReference>
<evidence type="ECO:0000313" key="6">
    <source>
        <dbReference type="Proteomes" id="UP000373449"/>
    </source>
</evidence>
<organism evidence="5 6">
    <name type="scientific">Budvicia aquatica</name>
    <dbReference type="NCBI Taxonomy" id="82979"/>
    <lineage>
        <taxon>Bacteria</taxon>
        <taxon>Pseudomonadati</taxon>
        <taxon>Pseudomonadota</taxon>
        <taxon>Gammaproteobacteria</taxon>
        <taxon>Enterobacterales</taxon>
        <taxon>Budviciaceae</taxon>
        <taxon>Budvicia</taxon>
    </lineage>
</organism>
<feature type="domain" description="Alcohol dehydrogenase-like N-terminal" evidence="4">
    <location>
        <begin position="42"/>
        <end position="120"/>
    </location>
</feature>
<keyword evidence="3 5" id="KW-0560">Oxidoreductase</keyword>
<dbReference type="InterPro" id="IPR011032">
    <property type="entry name" value="GroES-like_sf"/>
</dbReference>
<proteinExistence type="predicted"/>
<evidence type="ECO:0000259" key="4">
    <source>
        <dbReference type="Pfam" id="PF08240"/>
    </source>
</evidence>
<dbReference type="InterPro" id="IPR050129">
    <property type="entry name" value="Zn_alcohol_dh"/>
</dbReference>
<sequence length="122" mass="13208">MCNECSKDAQMAEGIPQKMRAVVAYGPGDYRFEIVPVPTIDAKEILVKVEGCGICAGDTKAFGGAPSFWGDDKQPSYIKAPMIPGHEFIGHVVGLGAEVEGFKLGDRVTSEQIVPCWECRFL</sequence>
<dbReference type="PANTHER" id="PTHR43401">
    <property type="entry name" value="L-THREONINE 3-DEHYDROGENASE"/>
    <property type="match status" value="1"/>
</dbReference>
<dbReference type="InterPro" id="IPR013154">
    <property type="entry name" value="ADH-like_N"/>
</dbReference>
<evidence type="ECO:0000256" key="3">
    <source>
        <dbReference type="ARBA" id="ARBA00023002"/>
    </source>
</evidence>
<accession>A0A484ZFP6</accession>
<name>A0A484ZFP6_9GAMM</name>
<keyword evidence="1" id="KW-0479">Metal-binding</keyword>
<dbReference type="Proteomes" id="UP000373449">
    <property type="component" value="Unassembled WGS sequence"/>
</dbReference>
<dbReference type="InterPro" id="IPR002328">
    <property type="entry name" value="ADH_Zn_CS"/>
</dbReference>
<keyword evidence="2" id="KW-0862">Zinc</keyword>
<dbReference type="GO" id="GO:0008270">
    <property type="term" value="F:zinc ion binding"/>
    <property type="evidence" value="ECO:0007669"/>
    <property type="project" value="InterPro"/>
</dbReference>
<dbReference type="EC" id="1.1.1.14" evidence="5"/>
<evidence type="ECO:0000256" key="2">
    <source>
        <dbReference type="ARBA" id="ARBA00022833"/>
    </source>
</evidence>
<reference evidence="5 6" key="1">
    <citation type="submission" date="2019-03" db="EMBL/GenBank/DDBJ databases">
        <authorList>
            <consortium name="Pathogen Informatics"/>
        </authorList>
    </citation>
    <scope>NUCLEOTIDE SEQUENCE [LARGE SCALE GENOMIC DNA]</scope>
    <source>
        <strain evidence="5 6">NCTC12282</strain>
    </source>
</reference>
<evidence type="ECO:0000313" key="5">
    <source>
        <dbReference type="EMBL" id="VFS47290.1"/>
    </source>
</evidence>
<dbReference type="Gene3D" id="3.90.180.10">
    <property type="entry name" value="Medium-chain alcohol dehydrogenases, catalytic domain"/>
    <property type="match status" value="1"/>
</dbReference>
<protein>
    <submittedName>
        <fullName evidence="5">Sorbitol dehydrogenase</fullName>
        <ecNumber evidence="5">1.1.1.14</ecNumber>
    </submittedName>
</protein>
<dbReference type="PANTHER" id="PTHR43401:SF2">
    <property type="entry name" value="L-THREONINE 3-DEHYDROGENASE"/>
    <property type="match status" value="1"/>
</dbReference>
<dbReference type="AlphaFoldDB" id="A0A484ZFP6"/>
<gene>
    <name evidence="5" type="primary">gutB_2</name>
    <name evidence="5" type="ORF">NCTC12282_02225</name>
</gene>
<dbReference type="GO" id="GO:0003939">
    <property type="term" value="F:L-iditol 2-dehydrogenase (NAD+) activity"/>
    <property type="evidence" value="ECO:0007669"/>
    <property type="project" value="UniProtKB-EC"/>
</dbReference>
<evidence type="ECO:0000256" key="1">
    <source>
        <dbReference type="ARBA" id="ARBA00022723"/>
    </source>
</evidence>
<dbReference type="PROSITE" id="PS00059">
    <property type="entry name" value="ADH_ZINC"/>
    <property type="match status" value="1"/>
</dbReference>